<dbReference type="OrthoDB" id="6238200at2"/>
<protein>
    <recommendedName>
        <fullName evidence="4">Type II secretion system protein</fullName>
    </recommendedName>
</protein>
<accession>A0A432XZE9</accession>
<evidence type="ECO:0000313" key="3">
    <source>
        <dbReference type="Proteomes" id="UP000287198"/>
    </source>
</evidence>
<keyword evidence="1" id="KW-0812">Transmembrane</keyword>
<dbReference type="RefSeq" id="WP_126761146.1">
    <property type="nucleotide sequence ID" value="NZ_JBHLTZ010000004.1"/>
</dbReference>
<evidence type="ECO:0000313" key="2">
    <source>
        <dbReference type="EMBL" id="RUO54077.1"/>
    </source>
</evidence>
<feature type="transmembrane region" description="Helical" evidence="1">
    <location>
        <begin position="6"/>
        <end position="25"/>
    </location>
</feature>
<dbReference type="AlphaFoldDB" id="A0A432XZE9"/>
<dbReference type="EMBL" id="PIPW01000001">
    <property type="protein sequence ID" value="RUO54077.1"/>
    <property type="molecule type" value="Genomic_DNA"/>
</dbReference>
<name>A0A432XZE9_9GAMM</name>
<keyword evidence="1" id="KW-1133">Transmembrane helix</keyword>
<organism evidence="2 3">
    <name type="scientific">Pseudidiomarina halophila</name>
    <dbReference type="NCBI Taxonomy" id="1449799"/>
    <lineage>
        <taxon>Bacteria</taxon>
        <taxon>Pseudomonadati</taxon>
        <taxon>Pseudomonadota</taxon>
        <taxon>Gammaproteobacteria</taxon>
        <taxon>Alteromonadales</taxon>
        <taxon>Idiomarinaceae</taxon>
        <taxon>Pseudidiomarina</taxon>
    </lineage>
</organism>
<proteinExistence type="predicted"/>
<dbReference type="Proteomes" id="UP000287198">
    <property type="component" value="Unassembled WGS sequence"/>
</dbReference>
<sequence length="240" mass="27084">MNHRYGYILFELVVALSLLAGLMLMSQQWFARQQAVAERSSWEVEAQSFITAIERFWLSERRVPSPLSELVTKGYIADIWRPWGAPWQLEAQNNLLRLQTQAPTVGDANWLARQVAGASTTADNQVQLHIWQPIGLALRERYLHRVADPLAPEYSAMASDLDMNGFNIRNVATLHTRYLLGTQATIEQAELANLRSTEVDTTRFSADEAIIAGYDVGAVIQRLQLLEQKWQACRAQGGCQ</sequence>
<evidence type="ECO:0008006" key="4">
    <source>
        <dbReference type="Google" id="ProtNLM"/>
    </source>
</evidence>
<keyword evidence="3" id="KW-1185">Reference proteome</keyword>
<reference evidence="3" key="1">
    <citation type="journal article" date="2018" name="Front. Microbiol.">
        <title>Genome-Based Analysis Reveals the Taxonomy and Diversity of the Family Idiomarinaceae.</title>
        <authorList>
            <person name="Liu Y."/>
            <person name="Lai Q."/>
            <person name="Shao Z."/>
        </authorList>
    </citation>
    <scope>NUCLEOTIDE SEQUENCE [LARGE SCALE GENOMIC DNA]</scope>
    <source>
        <strain evidence="3">BH195</strain>
    </source>
</reference>
<keyword evidence="1" id="KW-0472">Membrane</keyword>
<gene>
    <name evidence="2" type="ORF">CWI69_01190</name>
</gene>
<comment type="caution">
    <text evidence="2">The sequence shown here is derived from an EMBL/GenBank/DDBJ whole genome shotgun (WGS) entry which is preliminary data.</text>
</comment>
<evidence type="ECO:0000256" key="1">
    <source>
        <dbReference type="SAM" id="Phobius"/>
    </source>
</evidence>